<sequence>MRNIKLYLIALAVSVALGYVVASRAGIIEHTIKQPDKEVQTVSSTPLKDLTVCIDPGHGKNTVDKKQTDPIAPGAKIQKAAVASGTVGVVTKVTEADLNLTVSKKLRESLEKQGAKIIMVRETEVCGLTNVERAKLWNSSNVDLTIRIHGNGTNDSSVSGVLMMIPGNKYIKDTELLKKSKKAGELILAGVLESTKAKSKGIQETSEMTGFNWSKVPVILLEMGFMTNPEEDRLLNTDDYQNKMVAGITEGLIKYAKEK</sequence>
<name>F1TBB8_9FIRM</name>
<dbReference type="CDD" id="cd02696">
    <property type="entry name" value="MurNAc-LAA"/>
    <property type="match status" value="1"/>
</dbReference>
<dbReference type="InterPro" id="IPR050695">
    <property type="entry name" value="N-acetylmuramoyl_amidase_3"/>
</dbReference>
<keyword evidence="4" id="KW-1185">Reference proteome</keyword>
<dbReference type="eggNOG" id="COG0860">
    <property type="taxonomic scope" value="Bacteria"/>
</dbReference>
<organism evidence="3 4">
    <name type="scientific">Ruminiclostridium papyrosolvens DSM 2782</name>
    <dbReference type="NCBI Taxonomy" id="588581"/>
    <lineage>
        <taxon>Bacteria</taxon>
        <taxon>Bacillati</taxon>
        <taxon>Bacillota</taxon>
        <taxon>Clostridia</taxon>
        <taxon>Eubacteriales</taxon>
        <taxon>Oscillospiraceae</taxon>
        <taxon>Ruminiclostridium</taxon>
    </lineage>
</organism>
<evidence type="ECO:0000259" key="2">
    <source>
        <dbReference type="SMART" id="SM00646"/>
    </source>
</evidence>
<feature type="domain" description="MurNAc-LAA" evidence="2">
    <location>
        <begin position="134"/>
        <end position="253"/>
    </location>
</feature>
<dbReference type="AlphaFoldDB" id="F1TBB8"/>
<dbReference type="PANTHER" id="PTHR30404">
    <property type="entry name" value="N-ACETYLMURAMOYL-L-ALANINE AMIDASE"/>
    <property type="match status" value="1"/>
</dbReference>
<dbReference type="STRING" id="588581.Cpap_2474"/>
<dbReference type="Pfam" id="PF01520">
    <property type="entry name" value="Amidase_3"/>
    <property type="match status" value="1"/>
</dbReference>
<dbReference type="GO" id="GO:0030288">
    <property type="term" value="C:outer membrane-bounded periplasmic space"/>
    <property type="evidence" value="ECO:0007669"/>
    <property type="project" value="TreeGrafter"/>
</dbReference>
<protein>
    <submittedName>
        <fullName evidence="3">Cell wall hydrolase/autolysin</fullName>
    </submittedName>
</protein>
<accession>F1TBB8</accession>
<dbReference type="EMBL" id="ACXX02000004">
    <property type="protein sequence ID" value="EGD48322.1"/>
    <property type="molecule type" value="Genomic_DNA"/>
</dbReference>
<evidence type="ECO:0000313" key="3">
    <source>
        <dbReference type="EMBL" id="EGD48322.1"/>
    </source>
</evidence>
<reference evidence="3" key="1">
    <citation type="submission" date="2009-07" db="EMBL/GenBank/DDBJ databases">
        <authorList>
            <consortium name="US DOE Joint Genome Institute (JGI-PGF)"/>
            <person name="Lucas S."/>
            <person name="Copeland A."/>
            <person name="Lapidus A."/>
            <person name="Glavina del Rio T."/>
            <person name="Tice H."/>
            <person name="Bruce D."/>
            <person name="Goodwin L."/>
            <person name="Pitluck S."/>
            <person name="Larimer F."/>
            <person name="Land M.L."/>
            <person name="Mouttaki H."/>
            <person name="He Z."/>
            <person name="Zhou J."/>
            <person name="Hemme C.L."/>
        </authorList>
    </citation>
    <scope>NUCLEOTIDE SEQUENCE [LARGE SCALE GENOMIC DNA]</scope>
    <source>
        <strain evidence="3">DSM 2782</strain>
    </source>
</reference>
<dbReference type="SUPFAM" id="SSF53187">
    <property type="entry name" value="Zn-dependent exopeptidases"/>
    <property type="match status" value="1"/>
</dbReference>
<reference evidence="3" key="2">
    <citation type="submission" date="2011-01" db="EMBL/GenBank/DDBJ databases">
        <title>The Non-contiguous Finished genome of Clostridium papyrosolvens.</title>
        <authorList>
            <person name="Lucas S."/>
            <person name="Copeland A."/>
            <person name="Lapidus A."/>
            <person name="Cheng J.-F."/>
            <person name="Goodwin L."/>
            <person name="Pitluck S."/>
            <person name="Misra M."/>
            <person name="Chertkov O."/>
            <person name="Detter J.C."/>
            <person name="Han C."/>
            <person name="Tapia R."/>
            <person name="Land M."/>
            <person name="Hauser L."/>
            <person name="Kyrpides N."/>
            <person name="Ivanova N."/>
            <person name="Pagani I."/>
            <person name="Mouttaki H."/>
            <person name="He Z."/>
            <person name="Zhou J."/>
            <person name="Hemme C.L."/>
            <person name="Woyke T."/>
        </authorList>
    </citation>
    <scope>NUCLEOTIDE SEQUENCE [LARGE SCALE GENOMIC DNA]</scope>
    <source>
        <strain evidence="3">DSM 2782</strain>
    </source>
</reference>
<dbReference type="GO" id="GO:0009253">
    <property type="term" value="P:peptidoglycan catabolic process"/>
    <property type="evidence" value="ECO:0007669"/>
    <property type="project" value="InterPro"/>
</dbReference>
<dbReference type="GO" id="GO:0008745">
    <property type="term" value="F:N-acetylmuramoyl-L-alanine amidase activity"/>
    <property type="evidence" value="ECO:0007669"/>
    <property type="project" value="InterPro"/>
</dbReference>
<dbReference type="SMART" id="SM00646">
    <property type="entry name" value="Ami_3"/>
    <property type="match status" value="1"/>
</dbReference>
<dbReference type="Proteomes" id="UP000003860">
    <property type="component" value="Unassembled WGS sequence"/>
</dbReference>
<comment type="caution">
    <text evidence="3">The sequence shown here is derived from an EMBL/GenBank/DDBJ whole genome shotgun (WGS) entry which is preliminary data.</text>
</comment>
<dbReference type="RefSeq" id="WP_004618425.1">
    <property type="nucleotide sequence ID" value="NZ_ACXX02000004.1"/>
</dbReference>
<evidence type="ECO:0000313" key="4">
    <source>
        <dbReference type="Proteomes" id="UP000003860"/>
    </source>
</evidence>
<proteinExistence type="predicted"/>
<dbReference type="Gene3D" id="3.40.630.40">
    <property type="entry name" value="Zn-dependent exopeptidases"/>
    <property type="match status" value="1"/>
</dbReference>
<dbReference type="OrthoDB" id="43070at2"/>
<evidence type="ECO:0000256" key="1">
    <source>
        <dbReference type="ARBA" id="ARBA00022801"/>
    </source>
</evidence>
<dbReference type="PANTHER" id="PTHR30404:SF0">
    <property type="entry name" value="N-ACETYLMURAMOYL-L-ALANINE AMIDASE AMIC"/>
    <property type="match status" value="1"/>
</dbReference>
<dbReference type="InterPro" id="IPR002508">
    <property type="entry name" value="MurNAc-LAA_cat"/>
</dbReference>
<gene>
    <name evidence="3" type="ORF">Cpap_2474</name>
</gene>
<keyword evidence="1 3" id="KW-0378">Hydrolase</keyword>